<dbReference type="GO" id="GO:0016787">
    <property type="term" value="F:hydrolase activity"/>
    <property type="evidence" value="ECO:0007669"/>
    <property type="project" value="UniProtKB-KW"/>
</dbReference>
<dbReference type="OrthoDB" id="9804442at2"/>
<dbReference type="PROSITE" id="PS51462">
    <property type="entry name" value="NUDIX"/>
    <property type="match status" value="1"/>
</dbReference>
<evidence type="ECO:0000313" key="6">
    <source>
        <dbReference type="Proteomes" id="UP000277671"/>
    </source>
</evidence>
<evidence type="ECO:0000259" key="4">
    <source>
        <dbReference type="PROSITE" id="PS51462"/>
    </source>
</evidence>
<evidence type="ECO:0000256" key="3">
    <source>
        <dbReference type="SAM" id="MobiDB-lite"/>
    </source>
</evidence>
<proteinExistence type="inferred from homology"/>
<evidence type="ECO:0000256" key="2">
    <source>
        <dbReference type="ARBA" id="ARBA00022801"/>
    </source>
</evidence>
<evidence type="ECO:0000256" key="1">
    <source>
        <dbReference type="ARBA" id="ARBA00005582"/>
    </source>
</evidence>
<dbReference type="EMBL" id="RBKT01000001">
    <property type="protein sequence ID" value="RKR87287.1"/>
    <property type="molecule type" value="Genomic_DNA"/>
</dbReference>
<dbReference type="InterPro" id="IPR000086">
    <property type="entry name" value="NUDIX_hydrolase_dom"/>
</dbReference>
<feature type="compositionally biased region" description="Low complexity" evidence="3">
    <location>
        <begin position="166"/>
        <end position="177"/>
    </location>
</feature>
<dbReference type="Pfam" id="PF00293">
    <property type="entry name" value="NUDIX"/>
    <property type="match status" value="1"/>
</dbReference>
<dbReference type="InterPro" id="IPR015797">
    <property type="entry name" value="NUDIX_hydrolase-like_dom_sf"/>
</dbReference>
<dbReference type="RefSeq" id="WP_121155929.1">
    <property type="nucleotide sequence ID" value="NZ_RBKT01000001.1"/>
</dbReference>
<organism evidence="5 6">
    <name type="scientific">Micromonospora pisi</name>
    <dbReference type="NCBI Taxonomy" id="589240"/>
    <lineage>
        <taxon>Bacteria</taxon>
        <taxon>Bacillati</taxon>
        <taxon>Actinomycetota</taxon>
        <taxon>Actinomycetes</taxon>
        <taxon>Micromonosporales</taxon>
        <taxon>Micromonosporaceae</taxon>
        <taxon>Micromonospora</taxon>
    </lineage>
</organism>
<reference evidence="5 6" key="1">
    <citation type="submission" date="2018-10" db="EMBL/GenBank/DDBJ databases">
        <title>Sequencing the genomes of 1000 actinobacteria strains.</title>
        <authorList>
            <person name="Klenk H.-P."/>
        </authorList>
    </citation>
    <scope>NUCLEOTIDE SEQUENCE [LARGE SCALE GENOMIC DNA]</scope>
    <source>
        <strain evidence="5 6">DSM 45175</strain>
    </source>
</reference>
<dbReference type="SUPFAM" id="SSF55811">
    <property type="entry name" value="Nudix"/>
    <property type="match status" value="1"/>
</dbReference>
<dbReference type="PROSITE" id="PS00893">
    <property type="entry name" value="NUDIX_BOX"/>
    <property type="match status" value="1"/>
</dbReference>
<dbReference type="Proteomes" id="UP000277671">
    <property type="component" value="Unassembled WGS sequence"/>
</dbReference>
<keyword evidence="6" id="KW-1185">Reference proteome</keyword>
<accession>A0A495JEI1</accession>
<evidence type="ECO:0000313" key="5">
    <source>
        <dbReference type="EMBL" id="RKR87287.1"/>
    </source>
</evidence>
<protein>
    <submittedName>
        <fullName evidence="5">ADP-ribose pyrophosphatase YjhB (NUDIX family)</fullName>
    </submittedName>
</protein>
<feature type="region of interest" description="Disordered" evidence="3">
    <location>
        <begin position="166"/>
        <end position="190"/>
    </location>
</feature>
<comment type="similarity">
    <text evidence="1">Belongs to the Nudix hydrolase family.</text>
</comment>
<dbReference type="InterPro" id="IPR020084">
    <property type="entry name" value="NUDIX_hydrolase_CS"/>
</dbReference>
<dbReference type="PANTHER" id="PTHR43736">
    <property type="entry name" value="ADP-RIBOSE PYROPHOSPHATASE"/>
    <property type="match status" value="1"/>
</dbReference>
<name>A0A495JEI1_9ACTN</name>
<keyword evidence="2" id="KW-0378">Hydrolase</keyword>
<comment type="caution">
    <text evidence="5">The sequence shown here is derived from an EMBL/GenBank/DDBJ whole genome shotgun (WGS) entry which is preliminary data.</text>
</comment>
<dbReference type="AlphaFoldDB" id="A0A495JEI1"/>
<dbReference type="Gene3D" id="3.90.79.10">
    <property type="entry name" value="Nucleoside Triphosphate Pyrophosphohydrolase"/>
    <property type="match status" value="1"/>
</dbReference>
<gene>
    <name evidence="5" type="ORF">BDK92_1562</name>
</gene>
<feature type="domain" description="Nudix hydrolase" evidence="4">
    <location>
        <begin position="33"/>
        <end position="163"/>
    </location>
</feature>
<sequence>MISRRSTRALFYRAFYRLPHPVRRKLVRLAVPKYIVGAVTLTYDAEAPAPGRLLLLRQPPGRAWSLPAGLLQRGEEPIVGAARELYEESGVRLAPEQLTPATPNAVVHLKGWVDCVFEARVPASSTPLVVDGGEVYEAAWHPLDDLPQLTTSTARLLGRYGIGPLAAADPAGTGTTPEPDPAPESGAGTA</sequence>
<dbReference type="PANTHER" id="PTHR43736:SF1">
    <property type="entry name" value="DIHYDRONEOPTERIN TRIPHOSPHATE DIPHOSPHATASE"/>
    <property type="match status" value="1"/>
</dbReference>